<feature type="transmembrane region" description="Helical" evidence="6">
    <location>
        <begin position="79"/>
        <end position="104"/>
    </location>
</feature>
<dbReference type="Pfam" id="PF12832">
    <property type="entry name" value="MFS_1_like"/>
    <property type="match status" value="1"/>
</dbReference>
<evidence type="ECO:0000259" key="7">
    <source>
        <dbReference type="Pfam" id="PF12832"/>
    </source>
</evidence>
<feature type="transmembrane region" description="Helical" evidence="6">
    <location>
        <begin position="341"/>
        <end position="362"/>
    </location>
</feature>
<dbReference type="EMBL" id="JABMIG020000052">
    <property type="protein sequence ID" value="KAL3797719.1"/>
    <property type="molecule type" value="Genomic_DNA"/>
</dbReference>
<dbReference type="GO" id="GO:0016020">
    <property type="term" value="C:membrane"/>
    <property type="evidence" value="ECO:0007669"/>
    <property type="project" value="UniProtKB-SubCell"/>
</dbReference>
<evidence type="ECO:0000313" key="8">
    <source>
        <dbReference type="EMBL" id="KAL3797719.1"/>
    </source>
</evidence>
<dbReference type="PANTHER" id="PTHR16172">
    <property type="entry name" value="MAJOR FACILITATOR SUPERFAMILY DOMAIN-CONTAINING PROTEIN 6-LIKE"/>
    <property type="match status" value="1"/>
</dbReference>
<feature type="transmembrane region" description="Helical" evidence="6">
    <location>
        <begin position="464"/>
        <end position="484"/>
    </location>
</feature>
<feature type="transmembrane region" description="Helical" evidence="6">
    <location>
        <begin position="374"/>
        <end position="394"/>
    </location>
</feature>
<accession>A0ABD3QCC2</accession>
<feature type="transmembrane region" description="Helical" evidence="6">
    <location>
        <begin position="311"/>
        <end position="335"/>
    </location>
</feature>
<organism evidence="8 9">
    <name type="scientific">Cyclotella cryptica</name>
    <dbReference type="NCBI Taxonomy" id="29204"/>
    <lineage>
        <taxon>Eukaryota</taxon>
        <taxon>Sar</taxon>
        <taxon>Stramenopiles</taxon>
        <taxon>Ochrophyta</taxon>
        <taxon>Bacillariophyta</taxon>
        <taxon>Coscinodiscophyceae</taxon>
        <taxon>Thalassiosirophycidae</taxon>
        <taxon>Stephanodiscales</taxon>
        <taxon>Stephanodiscaceae</taxon>
        <taxon>Cyclotella</taxon>
    </lineage>
</organism>
<comment type="subcellular location">
    <subcellularLocation>
        <location evidence="1">Membrane</location>
        <topology evidence="1">Multi-pass membrane protein</topology>
    </subcellularLocation>
</comment>
<name>A0ABD3QCC2_9STRA</name>
<keyword evidence="3 6" id="KW-0812">Transmembrane</keyword>
<sequence length="541" mass="59626">MKPRHLYLILFTYYALSGGRFTAPFLEHQLGLNQNWMIGSALALQILVGSVGSSYFGILADKWDARRSVGGTRGCRGRLIIMFGGLVVSTVATLLHGVASMVLWNTDDTTVGRSESASLPIAILVYHLVLRCIYALGISATSPVLNGLTLARLQRDGRDSNEFGKERLYGAISWGVANAFFGVAIDSWGFFIVYLTSILSFVACSVGFYLYAKADDARSLSEDQRSTGETDDRPVQDETKSIDESLGLVHLQNDDSQQFNEEKKFSDEDYSMHKKSNQFNNNTNDESPPKQFTFSFLFQTISNQQTPLLNISYIIALFTLYIGMSVVENLIFLYFEFLGGSNSLCGLTVAVTVLFELPIFHFAPNILKRMKSPVWMFQLGCLAYVVRVIGYSMIPESHAPWVLLFEPLHGVTIGFVLTGSVAFVDSLMPKGYESSGQGFLSTVMGLGQFVGLCIGGLLEGRVLYRVLAGIVSLGGIILAVGYHLSMRSRLDETGSTNDVQLQRVNVKAVKRKRSDVIERTGYAQVAKPDILGNVRGDIEIL</sequence>
<feature type="transmembrane region" description="Helical" evidence="6">
    <location>
        <begin position="124"/>
        <end position="148"/>
    </location>
</feature>
<feature type="transmembrane region" description="Helical" evidence="6">
    <location>
        <begin position="436"/>
        <end position="458"/>
    </location>
</feature>
<dbReference type="Proteomes" id="UP001516023">
    <property type="component" value="Unassembled WGS sequence"/>
</dbReference>
<evidence type="ECO:0000256" key="3">
    <source>
        <dbReference type="ARBA" id="ARBA00022692"/>
    </source>
</evidence>
<feature type="transmembrane region" description="Helical" evidence="6">
    <location>
        <begin position="400"/>
        <end position="424"/>
    </location>
</feature>
<dbReference type="InterPro" id="IPR036259">
    <property type="entry name" value="MFS_trans_sf"/>
</dbReference>
<proteinExistence type="inferred from homology"/>
<dbReference type="PANTHER" id="PTHR16172:SF41">
    <property type="entry name" value="MAJOR FACILITATOR SUPERFAMILY DOMAIN-CONTAINING PROTEIN 6-LIKE"/>
    <property type="match status" value="1"/>
</dbReference>
<dbReference type="InterPro" id="IPR051717">
    <property type="entry name" value="MFS_MFSD6"/>
</dbReference>
<keyword evidence="9" id="KW-1185">Reference proteome</keyword>
<feature type="domain" description="Major facilitator superfamily associated" evidence="7">
    <location>
        <begin position="6"/>
        <end position="458"/>
    </location>
</feature>
<dbReference type="AlphaFoldDB" id="A0ABD3QCC2"/>
<feature type="transmembrane region" description="Helical" evidence="6">
    <location>
        <begin position="38"/>
        <end position="58"/>
    </location>
</feature>
<evidence type="ECO:0000256" key="2">
    <source>
        <dbReference type="ARBA" id="ARBA00005241"/>
    </source>
</evidence>
<evidence type="ECO:0000256" key="1">
    <source>
        <dbReference type="ARBA" id="ARBA00004141"/>
    </source>
</evidence>
<feature type="transmembrane region" description="Helical" evidence="6">
    <location>
        <begin position="168"/>
        <end position="185"/>
    </location>
</feature>
<evidence type="ECO:0000256" key="6">
    <source>
        <dbReference type="SAM" id="Phobius"/>
    </source>
</evidence>
<protein>
    <recommendedName>
        <fullName evidence="7">Major facilitator superfamily associated domain-containing protein</fullName>
    </recommendedName>
</protein>
<dbReference type="Gene3D" id="1.20.1250.20">
    <property type="entry name" value="MFS general substrate transporter like domains"/>
    <property type="match status" value="2"/>
</dbReference>
<evidence type="ECO:0000313" key="9">
    <source>
        <dbReference type="Proteomes" id="UP001516023"/>
    </source>
</evidence>
<comment type="similarity">
    <text evidence="2">Belongs to the major facilitator superfamily. MFSD6 family.</text>
</comment>
<feature type="transmembrane region" description="Helical" evidence="6">
    <location>
        <begin position="7"/>
        <end position="26"/>
    </location>
</feature>
<evidence type="ECO:0000256" key="5">
    <source>
        <dbReference type="ARBA" id="ARBA00023136"/>
    </source>
</evidence>
<keyword evidence="4 6" id="KW-1133">Transmembrane helix</keyword>
<dbReference type="SUPFAM" id="SSF103473">
    <property type="entry name" value="MFS general substrate transporter"/>
    <property type="match status" value="1"/>
</dbReference>
<reference evidence="8 9" key="1">
    <citation type="journal article" date="2020" name="G3 (Bethesda)">
        <title>Improved Reference Genome for Cyclotella cryptica CCMP332, a Model for Cell Wall Morphogenesis, Salinity Adaptation, and Lipid Production in Diatoms (Bacillariophyta).</title>
        <authorList>
            <person name="Roberts W.R."/>
            <person name="Downey K.M."/>
            <person name="Ruck E.C."/>
            <person name="Traller J.C."/>
            <person name="Alverson A.J."/>
        </authorList>
    </citation>
    <scope>NUCLEOTIDE SEQUENCE [LARGE SCALE GENOMIC DNA]</scope>
    <source>
        <strain evidence="8 9">CCMP332</strain>
    </source>
</reference>
<comment type="caution">
    <text evidence="8">The sequence shown here is derived from an EMBL/GenBank/DDBJ whole genome shotgun (WGS) entry which is preliminary data.</text>
</comment>
<feature type="transmembrane region" description="Helical" evidence="6">
    <location>
        <begin position="191"/>
        <end position="212"/>
    </location>
</feature>
<gene>
    <name evidence="8" type="ORF">HJC23_000264</name>
</gene>
<keyword evidence="5 6" id="KW-0472">Membrane</keyword>
<evidence type="ECO:0000256" key="4">
    <source>
        <dbReference type="ARBA" id="ARBA00022989"/>
    </source>
</evidence>
<dbReference type="InterPro" id="IPR024989">
    <property type="entry name" value="MFS_assoc_dom"/>
</dbReference>